<evidence type="ECO:0000256" key="1">
    <source>
        <dbReference type="SAM" id="SignalP"/>
    </source>
</evidence>
<evidence type="ECO:0000313" key="3">
    <source>
        <dbReference type="Proteomes" id="UP000799440"/>
    </source>
</evidence>
<feature type="signal peptide" evidence="1">
    <location>
        <begin position="1"/>
        <end position="22"/>
    </location>
</feature>
<dbReference type="Proteomes" id="UP000799440">
    <property type="component" value="Unassembled WGS sequence"/>
</dbReference>
<evidence type="ECO:0008006" key="4">
    <source>
        <dbReference type="Google" id="ProtNLM"/>
    </source>
</evidence>
<accession>A0A6A6VBC7</accession>
<dbReference type="EMBL" id="MU006571">
    <property type="protein sequence ID" value="KAF2747912.1"/>
    <property type="molecule type" value="Genomic_DNA"/>
</dbReference>
<organism evidence="2 3">
    <name type="scientific">Sporormia fimetaria CBS 119925</name>
    <dbReference type="NCBI Taxonomy" id="1340428"/>
    <lineage>
        <taxon>Eukaryota</taxon>
        <taxon>Fungi</taxon>
        <taxon>Dikarya</taxon>
        <taxon>Ascomycota</taxon>
        <taxon>Pezizomycotina</taxon>
        <taxon>Dothideomycetes</taxon>
        <taxon>Pleosporomycetidae</taxon>
        <taxon>Pleosporales</taxon>
        <taxon>Sporormiaceae</taxon>
        <taxon>Sporormia</taxon>
    </lineage>
</organism>
<keyword evidence="1" id="KW-0732">Signal</keyword>
<dbReference type="AlphaFoldDB" id="A0A6A6VBC7"/>
<feature type="chain" id="PRO_5025565600" description="Secreted protein" evidence="1">
    <location>
        <begin position="23"/>
        <end position="113"/>
    </location>
</feature>
<evidence type="ECO:0000313" key="2">
    <source>
        <dbReference type="EMBL" id="KAF2747912.1"/>
    </source>
</evidence>
<sequence length="113" mass="12880">MCHMLCTFVCCVRIFFPRLVRGSPTHEALGEAVTRLRCEPGNRGILPLWTGDADSFRCLPQTCSNVIQGWVMTTLYVVDRQPALWVQRYTPQREAEICRSLVNLGRCYETGNV</sequence>
<keyword evidence="3" id="KW-1185">Reference proteome</keyword>
<name>A0A6A6VBC7_9PLEO</name>
<proteinExistence type="predicted"/>
<reference evidence="2" key="1">
    <citation type="journal article" date="2020" name="Stud. Mycol.">
        <title>101 Dothideomycetes genomes: a test case for predicting lifestyles and emergence of pathogens.</title>
        <authorList>
            <person name="Haridas S."/>
            <person name="Albert R."/>
            <person name="Binder M."/>
            <person name="Bloem J."/>
            <person name="Labutti K."/>
            <person name="Salamov A."/>
            <person name="Andreopoulos B."/>
            <person name="Baker S."/>
            <person name="Barry K."/>
            <person name="Bills G."/>
            <person name="Bluhm B."/>
            <person name="Cannon C."/>
            <person name="Castanera R."/>
            <person name="Culley D."/>
            <person name="Daum C."/>
            <person name="Ezra D."/>
            <person name="Gonzalez J."/>
            <person name="Henrissat B."/>
            <person name="Kuo A."/>
            <person name="Liang C."/>
            <person name="Lipzen A."/>
            <person name="Lutzoni F."/>
            <person name="Magnuson J."/>
            <person name="Mondo S."/>
            <person name="Nolan M."/>
            <person name="Ohm R."/>
            <person name="Pangilinan J."/>
            <person name="Park H.-J."/>
            <person name="Ramirez L."/>
            <person name="Alfaro M."/>
            <person name="Sun H."/>
            <person name="Tritt A."/>
            <person name="Yoshinaga Y."/>
            <person name="Zwiers L.-H."/>
            <person name="Turgeon B."/>
            <person name="Goodwin S."/>
            <person name="Spatafora J."/>
            <person name="Crous P."/>
            <person name="Grigoriev I."/>
        </authorList>
    </citation>
    <scope>NUCLEOTIDE SEQUENCE</scope>
    <source>
        <strain evidence="2">CBS 119925</strain>
    </source>
</reference>
<protein>
    <recommendedName>
        <fullName evidence="4">Secreted protein</fullName>
    </recommendedName>
</protein>
<gene>
    <name evidence="2" type="ORF">M011DRAFT_43523</name>
</gene>